<comment type="caution">
    <text evidence="1">The sequence shown here is derived from an EMBL/GenBank/DDBJ whole genome shotgun (WGS) entry which is preliminary data.</text>
</comment>
<name>A0ABQ0YL56_9NOCA</name>
<evidence type="ECO:0000313" key="2">
    <source>
        <dbReference type="Proteomes" id="UP000325466"/>
    </source>
</evidence>
<proteinExistence type="predicted"/>
<dbReference type="EMBL" id="BLAH01000083">
    <property type="protein sequence ID" value="GES37145.1"/>
    <property type="molecule type" value="Genomic_DNA"/>
</dbReference>
<organism evidence="1 2">
    <name type="scientific">Rhodococcus aetherivorans</name>
    <dbReference type="NCBI Taxonomy" id="191292"/>
    <lineage>
        <taxon>Bacteria</taxon>
        <taxon>Bacillati</taxon>
        <taxon>Actinomycetota</taxon>
        <taxon>Actinomycetes</taxon>
        <taxon>Mycobacteriales</taxon>
        <taxon>Nocardiaceae</taxon>
        <taxon>Rhodococcus</taxon>
    </lineage>
</organism>
<keyword evidence="2" id="KW-1185">Reference proteome</keyword>
<accession>A0ABQ0YL56</accession>
<dbReference type="Proteomes" id="UP000325466">
    <property type="component" value="Unassembled WGS sequence"/>
</dbReference>
<evidence type="ECO:0000313" key="1">
    <source>
        <dbReference type="EMBL" id="GES37145.1"/>
    </source>
</evidence>
<protein>
    <submittedName>
        <fullName evidence="1">Uncharacterized protein</fullName>
    </submittedName>
</protein>
<reference evidence="1 2" key="1">
    <citation type="journal article" date="2018" name="Biodegradation">
        <title>1,4-Dioxane degradation characteristics of Rhodococcus aetherivorans JCM 14343.</title>
        <authorList>
            <person name="Inoue D."/>
            <person name="Tsunoda T."/>
            <person name="Yamamoto N."/>
            <person name="Ike M."/>
            <person name="Sei K."/>
        </authorList>
    </citation>
    <scope>NUCLEOTIDE SEQUENCE [LARGE SCALE GENOMIC DNA]</scope>
    <source>
        <strain evidence="1 2">JCM 14343</strain>
    </source>
</reference>
<gene>
    <name evidence="1" type="ORF">RAJCM14343_2399</name>
</gene>
<sequence length="37" mass="3996">MSTPVLRMGTACQVGAAGRARDRIVRSAGRDDQVYVM</sequence>